<keyword evidence="1" id="KW-1133">Transmembrane helix</keyword>
<dbReference type="EMBL" id="MFJG01000025">
    <property type="protein sequence ID" value="OGG06180.1"/>
    <property type="molecule type" value="Genomic_DNA"/>
</dbReference>
<dbReference type="PANTHER" id="PTHR47245">
    <property type="entry name" value="PEPTIDYLPROLYL ISOMERASE"/>
    <property type="match status" value="1"/>
</dbReference>
<dbReference type="InterPro" id="IPR050245">
    <property type="entry name" value="PrsA_foldase"/>
</dbReference>
<comment type="caution">
    <text evidence="2">The sequence shown here is derived from an EMBL/GenBank/DDBJ whole genome shotgun (WGS) entry which is preliminary data.</text>
</comment>
<evidence type="ECO:0000313" key="2">
    <source>
        <dbReference type="EMBL" id="OGG06180.1"/>
    </source>
</evidence>
<organism evidence="2 3">
    <name type="scientific">Candidatus Gottesmanbacteria bacterium RIFCSPHIGHO2_01_FULL_42_12</name>
    <dbReference type="NCBI Taxonomy" id="1798377"/>
    <lineage>
        <taxon>Bacteria</taxon>
        <taxon>Candidatus Gottesmaniibacteriota</taxon>
    </lineage>
</organism>
<reference evidence="2 3" key="1">
    <citation type="journal article" date="2016" name="Nat. Commun.">
        <title>Thousands of microbial genomes shed light on interconnected biogeochemical processes in an aquifer system.</title>
        <authorList>
            <person name="Anantharaman K."/>
            <person name="Brown C.T."/>
            <person name="Hug L.A."/>
            <person name="Sharon I."/>
            <person name="Castelle C.J."/>
            <person name="Probst A.J."/>
            <person name="Thomas B.C."/>
            <person name="Singh A."/>
            <person name="Wilkins M.J."/>
            <person name="Karaoz U."/>
            <person name="Brodie E.L."/>
            <person name="Williams K.H."/>
            <person name="Hubbard S.S."/>
            <person name="Banfield J.F."/>
        </authorList>
    </citation>
    <scope>NUCLEOTIDE SEQUENCE [LARGE SCALE GENOMIC DNA]</scope>
</reference>
<feature type="transmembrane region" description="Helical" evidence="1">
    <location>
        <begin position="34"/>
        <end position="60"/>
    </location>
</feature>
<proteinExistence type="predicted"/>
<evidence type="ECO:0000313" key="3">
    <source>
        <dbReference type="Proteomes" id="UP000178681"/>
    </source>
</evidence>
<accession>A0A1F5Z136</accession>
<keyword evidence="1" id="KW-0812">Transmembrane</keyword>
<sequence>MPVKKAVNKVKKVAVETAPIVPETDLSSPKPNKLIIIVLALVVLGLLAWKFKTLFVVAIVNGRPVTRYELEQKLMGRYGKQTLDEIVSERLVTEKAQGDKVVVSATEIDLKIADLTKMLAGRTSLEEALAQQGLTMEEFRRQVYLQALVEKLAEPQIKIEDKEVADYLEQNRSFMTATEEGALKEEAIAALKRQKTTEVFSKIFADLKANAKVINLLTLQTAF</sequence>
<dbReference type="Pfam" id="PF13624">
    <property type="entry name" value="SurA_N_3"/>
    <property type="match status" value="1"/>
</dbReference>
<dbReference type="InterPro" id="IPR027304">
    <property type="entry name" value="Trigger_fact/SurA_dom_sf"/>
</dbReference>
<dbReference type="PANTHER" id="PTHR47245:SF2">
    <property type="entry name" value="PEPTIDYL-PROLYL CIS-TRANS ISOMERASE HP_0175-RELATED"/>
    <property type="match status" value="1"/>
</dbReference>
<dbReference type="AlphaFoldDB" id="A0A1F5Z136"/>
<dbReference type="STRING" id="1798377.A2872_04390"/>
<evidence type="ECO:0000256" key="1">
    <source>
        <dbReference type="SAM" id="Phobius"/>
    </source>
</evidence>
<dbReference type="Gene3D" id="1.10.4030.10">
    <property type="entry name" value="Porin chaperone SurA, peptide-binding domain"/>
    <property type="match status" value="1"/>
</dbReference>
<keyword evidence="1" id="KW-0472">Membrane</keyword>
<evidence type="ECO:0008006" key="4">
    <source>
        <dbReference type="Google" id="ProtNLM"/>
    </source>
</evidence>
<dbReference type="Proteomes" id="UP000178681">
    <property type="component" value="Unassembled WGS sequence"/>
</dbReference>
<name>A0A1F5Z136_9BACT</name>
<dbReference type="SUPFAM" id="SSF109998">
    <property type="entry name" value="Triger factor/SurA peptide-binding domain-like"/>
    <property type="match status" value="1"/>
</dbReference>
<protein>
    <recommendedName>
        <fullName evidence="4">PpiC domain-containing protein</fullName>
    </recommendedName>
</protein>
<gene>
    <name evidence="2" type="ORF">A2872_04390</name>
</gene>